<dbReference type="InterPro" id="IPR003959">
    <property type="entry name" value="ATPase_AAA_core"/>
</dbReference>
<dbReference type="CDD" id="cd19481">
    <property type="entry name" value="RecA-like_protease"/>
    <property type="match status" value="1"/>
</dbReference>
<feature type="domain" description="AAA+ ATPase" evidence="2">
    <location>
        <begin position="114"/>
        <end position="246"/>
    </location>
</feature>
<protein>
    <submittedName>
        <fullName evidence="3">ATPase</fullName>
    </submittedName>
</protein>
<proteinExistence type="predicted"/>
<dbReference type="InterPro" id="IPR027417">
    <property type="entry name" value="P-loop_NTPase"/>
</dbReference>
<dbReference type="InterPro" id="IPR050168">
    <property type="entry name" value="AAA_ATPase_domain"/>
</dbReference>
<feature type="region of interest" description="Disordered" evidence="1">
    <location>
        <begin position="52"/>
        <end position="75"/>
    </location>
</feature>
<sequence>MASSAQLKALMHAHVSGDPERFRSVALQVAAHEAKIGHFKLAEELRELANKAKNQKQVVPISKGQTDSSGLLHASSPSTKLSDLVLEKESRAQLDRVMKEVKHLNELRSHGLNPRRKLLLVGPPGTGKTYTASALAGELGYPLFEVRLDAVITKFMGETSLKLRQIFDSIESVRGVYFFDEFDALGADRASGNDVGEARRVLNSLLTMIEQDNSTSLIVCATNYSELLDRALFRRFDEVVNYNLPSVESIKTLMVRRLQPYAPARLAWTSYAKRAQGLSSADVKVIADDVIKEVLLSGTKKFKSEWLTKAIKERQQITQRPPQNNNR</sequence>
<reference evidence="3 4" key="1">
    <citation type="journal article" date="2011" name="Front. Microbiol.">
        <title>Genomic signatures of strain selection and enhancement in Bacillus atrophaeus var. globigii, a historical biowarfare simulant.</title>
        <authorList>
            <person name="Gibbons H.S."/>
            <person name="Broomall S.M."/>
            <person name="McNew L.A."/>
            <person name="Daligault H."/>
            <person name="Chapman C."/>
            <person name="Bruce D."/>
            <person name="Karavis M."/>
            <person name="Krepps M."/>
            <person name="McGregor P.A."/>
            <person name="Hong C."/>
            <person name="Park K.H."/>
            <person name="Akmal A."/>
            <person name="Feldman A."/>
            <person name="Lin J.S."/>
            <person name="Chang W.E."/>
            <person name="Higgs B.W."/>
            <person name="Demirev P."/>
            <person name="Lindquist J."/>
            <person name="Liem A."/>
            <person name="Fochler E."/>
            <person name="Read T.D."/>
            <person name="Tapia R."/>
            <person name="Johnson S."/>
            <person name="Bishop-Lilly K.A."/>
            <person name="Detter C."/>
            <person name="Han C."/>
            <person name="Sozhamannan S."/>
            <person name="Rosenzweig C.N."/>
            <person name="Skowronski E.W."/>
        </authorList>
    </citation>
    <scope>NUCLEOTIDE SEQUENCE [LARGE SCALE GENOMIC DNA]</scope>
    <source>
        <strain evidence="3 4">MLST1</strain>
    </source>
</reference>
<dbReference type="SMART" id="SM00382">
    <property type="entry name" value="AAA"/>
    <property type="match status" value="1"/>
</dbReference>
<dbReference type="EMBL" id="PIPL01000001">
    <property type="protein sequence ID" value="RUO26003.1"/>
    <property type="molecule type" value="Genomic_DNA"/>
</dbReference>
<dbReference type="OrthoDB" id="9809379at2"/>
<dbReference type="Gene3D" id="3.40.50.300">
    <property type="entry name" value="P-loop containing nucleotide triphosphate hydrolases"/>
    <property type="match status" value="1"/>
</dbReference>
<feature type="compositionally biased region" description="Polar residues" evidence="1">
    <location>
        <begin position="63"/>
        <end position="75"/>
    </location>
</feature>
<accession>A0A432W7E3</accession>
<dbReference type="Proteomes" id="UP000288293">
    <property type="component" value="Unassembled WGS sequence"/>
</dbReference>
<dbReference type="GO" id="GO:0005524">
    <property type="term" value="F:ATP binding"/>
    <property type="evidence" value="ECO:0007669"/>
    <property type="project" value="InterPro"/>
</dbReference>
<evidence type="ECO:0000313" key="3">
    <source>
        <dbReference type="EMBL" id="RUO26003.1"/>
    </source>
</evidence>
<evidence type="ECO:0000313" key="4">
    <source>
        <dbReference type="Proteomes" id="UP000288293"/>
    </source>
</evidence>
<gene>
    <name evidence="3" type="ORF">CWE09_04560</name>
</gene>
<dbReference type="Pfam" id="PF00004">
    <property type="entry name" value="AAA"/>
    <property type="match status" value="1"/>
</dbReference>
<comment type="caution">
    <text evidence="3">The sequence shown here is derived from an EMBL/GenBank/DDBJ whole genome shotgun (WGS) entry which is preliminary data.</text>
</comment>
<dbReference type="InterPro" id="IPR003593">
    <property type="entry name" value="AAA+_ATPase"/>
</dbReference>
<name>A0A432W7E3_9GAMM</name>
<evidence type="ECO:0000256" key="1">
    <source>
        <dbReference type="SAM" id="MobiDB-lite"/>
    </source>
</evidence>
<dbReference type="RefSeq" id="WP_126802819.1">
    <property type="nucleotide sequence ID" value="NZ_PIPL01000001.1"/>
</dbReference>
<dbReference type="PANTHER" id="PTHR23077">
    <property type="entry name" value="AAA-FAMILY ATPASE"/>
    <property type="match status" value="1"/>
</dbReference>
<dbReference type="AlphaFoldDB" id="A0A432W7E3"/>
<organism evidence="3 4">
    <name type="scientific">Aliidiomarina minuta</name>
    <dbReference type="NCBI Taxonomy" id="880057"/>
    <lineage>
        <taxon>Bacteria</taxon>
        <taxon>Pseudomonadati</taxon>
        <taxon>Pseudomonadota</taxon>
        <taxon>Gammaproteobacteria</taxon>
        <taxon>Alteromonadales</taxon>
        <taxon>Idiomarinaceae</taxon>
        <taxon>Aliidiomarina</taxon>
    </lineage>
</organism>
<keyword evidence="4" id="KW-1185">Reference proteome</keyword>
<evidence type="ECO:0000259" key="2">
    <source>
        <dbReference type="SMART" id="SM00382"/>
    </source>
</evidence>
<dbReference type="PANTHER" id="PTHR23077:SF198">
    <property type="entry name" value="ATP-DEPENDENT ZINC METALLOPROTEASE FTSH"/>
    <property type="match status" value="1"/>
</dbReference>
<dbReference type="SUPFAM" id="SSF52540">
    <property type="entry name" value="P-loop containing nucleoside triphosphate hydrolases"/>
    <property type="match status" value="1"/>
</dbReference>
<dbReference type="GO" id="GO:0016887">
    <property type="term" value="F:ATP hydrolysis activity"/>
    <property type="evidence" value="ECO:0007669"/>
    <property type="project" value="InterPro"/>
</dbReference>